<feature type="region of interest" description="Disordered" evidence="5">
    <location>
        <begin position="1286"/>
        <end position="1361"/>
    </location>
</feature>
<evidence type="ECO:0000313" key="7">
    <source>
        <dbReference type="EMBL" id="GFP91030.1"/>
    </source>
</evidence>
<dbReference type="InterPro" id="IPR003891">
    <property type="entry name" value="Initiation_fac_eIF4g_MI"/>
</dbReference>
<feature type="domain" description="MI" evidence="6">
    <location>
        <begin position="1505"/>
        <end position="1630"/>
    </location>
</feature>
<keyword evidence="4" id="KW-0648">Protein biosynthesis</keyword>
<feature type="compositionally biased region" description="Basic and acidic residues" evidence="5">
    <location>
        <begin position="649"/>
        <end position="663"/>
    </location>
</feature>
<accession>A0A830BUA9</accession>
<feature type="compositionally biased region" description="Basic and acidic residues" evidence="5">
    <location>
        <begin position="191"/>
        <end position="203"/>
    </location>
</feature>
<gene>
    <name evidence="7" type="ORF">PHJA_001247000</name>
</gene>
<feature type="compositionally biased region" description="Basic and acidic residues" evidence="5">
    <location>
        <begin position="1"/>
        <end position="12"/>
    </location>
</feature>
<dbReference type="Gene3D" id="1.25.40.180">
    <property type="match status" value="3"/>
</dbReference>
<evidence type="ECO:0000256" key="2">
    <source>
        <dbReference type="ARBA" id="ARBA00022540"/>
    </source>
</evidence>
<feature type="compositionally biased region" description="Low complexity" evidence="5">
    <location>
        <begin position="744"/>
        <end position="754"/>
    </location>
</feature>
<protein>
    <submittedName>
        <fullName evidence="7">Eukaryotic translation initiation factor 4g</fullName>
    </submittedName>
</protein>
<evidence type="ECO:0000313" key="8">
    <source>
        <dbReference type="Proteomes" id="UP000653305"/>
    </source>
</evidence>
<feature type="region of interest" description="Disordered" evidence="5">
    <location>
        <begin position="384"/>
        <end position="408"/>
    </location>
</feature>
<evidence type="ECO:0000259" key="6">
    <source>
        <dbReference type="PROSITE" id="PS51366"/>
    </source>
</evidence>
<feature type="compositionally biased region" description="Basic and acidic residues" evidence="5">
    <location>
        <begin position="901"/>
        <end position="923"/>
    </location>
</feature>
<dbReference type="GO" id="GO:0006417">
    <property type="term" value="P:regulation of translation"/>
    <property type="evidence" value="ECO:0007669"/>
    <property type="project" value="UniProtKB-KW"/>
</dbReference>
<feature type="compositionally biased region" description="Low complexity" evidence="5">
    <location>
        <begin position="726"/>
        <end position="737"/>
    </location>
</feature>
<feature type="compositionally biased region" description="Basic and acidic residues" evidence="5">
    <location>
        <begin position="838"/>
        <end position="847"/>
    </location>
</feature>
<feature type="compositionally biased region" description="Low complexity" evidence="5">
    <location>
        <begin position="634"/>
        <end position="645"/>
    </location>
</feature>
<dbReference type="PANTHER" id="PTHR23253">
    <property type="entry name" value="EUKARYOTIC TRANSLATION INITIATION FACTOR 4 GAMMA"/>
    <property type="match status" value="1"/>
</dbReference>
<feature type="region of interest" description="Disordered" evidence="5">
    <location>
        <begin position="471"/>
        <end position="559"/>
    </location>
</feature>
<feature type="compositionally biased region" description="Polar residues" evidence="5">
    <location>
        <begin position="579"/>
        <end position="597"/>
    </location>
</feature>
<feature type="compositionally biased region" description="Basic and acidic residues" evidence="5">
    <location>
        <begin position="511"/>
        <end position="526"/>
    </location>
</feature>
<dbReference type="GO" id="GO:0003743">
    <property type="term" value="F:translation initiation factor activity"/>
    <property type="evidence" value="ECO:0007669"/>
    <property type="project" value="UniProtKB-KW"/>
</dbReference>
<feature type="compositionally biased region" description="Low complexity" evidence="5">
    <location>
        <begin position="131"/>
        <end position="146"/>
    </location>
</feature>
<feature type="region of interest" description="Disordered" evidence="5">
    <location>
        <begin position="891"/>
        <end position="933"/>
    </location>
</feature>
<sequence>MSHNQSRAERSESVQYRKTGRSGSSNQQRNFPAGVSTKGGGGASPAPSNSGSRSFKKYNNSNGQGGQSRARSPNVDSDSAANVVQNGPPLHQPTQRVPDVPVTCTSSNAKPTEAPSQKISRAVPKAPSSNVPTSAPTSNASAANPEPAVPTTPAKGDGSKSFPLQFGSISPGLMNGVQIPARTSSAPPNLDEQKQEQARRELLRTAPSMPVPSIPKHHLQKKDDQNNTGEPQPVSKPKRDPQISAAPPPQVTQTQKPAVHPIPGMPPMQMPFHQPQVPVQFGGPGPQIQSQPMSLPMQMQLPIGNPQMQQPMFITGLQPHPLQSQGIMHQGQNFNFSAPMTHQLPPQMGNMGINMGPPQFPQQQQAGKYGGGVVPRKTVKITHPDTHEELRLDGSSGPRSHPNVPPQSQPIASFPPNHPMNFYPNSYNAGSVYFPAASSVSMNSNLVPPTSQPLRITKQVTVKAPVVSHVEKEPLPAKSSTSIGKAESKEPVSIRPPKEVEPSSLSSLPQSKHDLGTSKSSADEARNVVVVSAPIKDKPNESVNNGQQDQVGRPLPEAEAVKGKSTLLVTDLIPETDNKTLSTTVGTLSEATSNLTSEGAAETKTDDISTEDVFSRQSEPEIVSESSKSDKSSLETSLKSLSLESPEITGKKVEESSDQEVKTDIAGFSKPTDENPDDVKMADKIVTSDDRTVTKSDEVNKEWDPVLVSSHTEGALKPENDDNDDNSVVQVSSSSSIVKDKVSSDASTAKGAASRGKKKKKDLFRKAEAAGASSDLYNAYKGPEEKKEPVPSAESTETPAEVSHENDSSNENPALGKVEPEDWEDAAENSPQLGASKNENRDNDRDGNGLITKKYSRDFLLKFVDQCADLPEGFKIPPEVADALMVSSNFVRESHPSPGRNVDRPNSRSDRRSSGLGDEDKWNKSPGPLMSGRGDMSADVGYYAGNNVVGGFRPGQGGNYGVLRNPRAQAPSHYGSGILSGPMQFLGPQGGGPQRNNADSDRWQRGTGFVKGLMPYPQAPVPVMHRAEKKYEVGKITDEEQAKQRQLKGILNKLTPQNFEKLFQQVKEVNIDNVVTLSGVISQIFDKALMEPTFCEMYADFCFHLAADLPELSVDNEKITFKRLLLNKCQEEFERGEREEEEANKAEEEGECKQTPEEREEKRLRVRRRMLGNIRLIGELYKKRMLTERIMHECINKLLGQYQNPDEENIEALCKLMSTIGVMIDHPKAKDHMDAYFDIMTQLSNNMRLSSRVRFMLKDSIDLRRNKWQQRRKVEGPKKIEEVHRDAAQERHAQSSRLSRVPSMGNPARRGPPMEFAPRGGPSMISSSPGPQMGGGFRGGPPQARGGYGFSQDARSDSFENNRAMPVPLPQRPLGDDNITLGPQGGLVRGMGFRGQQSTGGVHLADMSSPVDARRVGPGLNGFNPMPERVGYGQREDLMPRYGPDSRFVAPTNYDAHERSVAFGNREVRSTDHSFDRSLLASPPQVGPPNSMHDVSSDKVWPEEQLRDKSMATIKEFYSARDENEVALCIKDLNTPSFYPSMISIWLADSFERKDKEREVLTNLLINLSKPEDGIITEDQLIKGVIVEKLVSLSEIGRLIYEGGEEQGRLVEIGLAADVLGSTLDTIKSEKGDSVLNEIRSGSNLRLENFRPPGSKKSLKIDKFM</sequence>
<dbReference type="GO" id="GO:0016281">
    <property type="term" value="C:eukaryotic translation initiation factor 4F complex"/>
    <property type="evidence" value="ECO:0007669"/>
    <property type="project" value="TreeGrafter"/>
</dbReference>
<feature type="region of interest" description="Disordered" evidence="5">
    <location>
        <begin position="1"/>
        <end position="276"/>
    </location>
</feature>
<keyword evidence="2 7" id="KW-0396">Initiation factor</keyword>
<dbReference type="Proteomes" id="UP000653305">
    <property type="component" value="Unassembled WGS sequence"/>
</dbReference>
<feature type="compositionally biased region" description="Polar residues" evidence="5">
    <location>
        <begin position="13"/>
        <end position="30"/>
    </location>
</feature>
<dbReference type="SUPFAM" id="SSF48371">
    <property type="entry name" value="ARM repeat"/>
    <property type="match status" value="2"/>
</dbReference>
<proteinExistence type="inferred from homology"/>
<evidence type="ECO:0000256" key="5">
    <source>
        <dbReference type="SAM" id="MobiDB-lite"/>
    </source>
</evidence>
<dbReference type="SMART" id="SM00543">
    <property type="entry name" value="MIF4G"/>
    <property type="match status" value="1"/>
</dbReference>
<feature type="compositionally biased region" description="Polar residues" evidence="5">
    <location>
        <begin position="541"/>
        <end position="550"/>
    </location>
</feature>
<dbReference type="EMBL" id="BMAC01000233">
    <property type="protein sequence ID" value="GFP91030.1"/>
    <property type="molecule type" value="Genomic_DNA"/>
</dbReference>
<dbReference type="FunFam" id="1.25.40.180:FF:000024">
    <property type="entry name" value="Eukaryotic translation initiation factor 4G"/>
    <property type="match status" value="1"/>
</dbReference>
<evidence type="ECO:0000256" key="1">
    <source>
        <dbReference type="ARBA" id="ARBA00005775"/>
    </source>
</evidence>
<feature type="compositionally biased region" description="Basic and acidic residues" evidence="5">
    <location>
        <begin position="486"/>
        <end position="501"/>
    </location>
</feature>
<evidence type="ECO:0000256" key="3">
    <source>
        <dbReference type="ARBA" id="ARBA00022845"/>
    </source>
</evidence>
<dbReference type="InterPro" id="IPR016024">
    <property type="entry name" value="ARM-type_fold"/>
</dbReference>
<feature type="compositionally biased region" description="Basic and acidic residues" evidence="5">
    <location>
        <begin position="671"/>
        <end position="704"/>
    </location>
</feature>
<feature type="compositionally biased region" description="Low complexity" evidence="5">
    <location>
        <begin position="44"/>
        <end position="53"/>
    </location>
</feature>
<dbReference type="Pfam" id="PF02847">
    <property type="entry name" value="MA3"/>
    <property type="match status" value="1"/>
</dbReference>
<comment type="similarity">
    <text evidence="1">Belongs to the eukaryotic initiation factor 4G family.</text>
</comment>
<keyword evidence="8" id="KW-1185">Reference proteome</keyword>
<organism evidence="7 8">
    <name type="scientific">Phtheirospermum japonicum</name>
    <dbReference type="NCBI Taxonomy" id="374723"/>
    <lineage>
        <taxon>Eukaryota</taxon>
        <taxon>Viridiplantae</taxon>
        <taxon>Streptophyta</taxon>
        <taxon>Embryophyta</taxon>
        <taxon>Tracheophyta</taxon>
        <taxon>Spermatophyta</taxon>
        <taxon>Magnoliopsida</taxon>
        <taxon>eudicotyledons</taxon>
        <taxon>Gunneridae</taxon>
        <taxon>Pentapetalae</taxon>
        <taxon>asterids</taxon>
        <taxon>lamiids</taxon>
        <taxon>Lamiales</taxon>
        <taxon>Orobanchaceae</taxon>
        <taxon>Orobanchaceae incertae sedis</taxon>
        <taxon>Phtheirospermum</taxon>
    </lineage>
</organism>
<reference evidence="7" key="1">
    <citation type="submission" date="2020-07" db="EMBL/GenBank/DDBJ databases">
        <title>Ethylene signaling mediates host invasion by parasitic plants.</title>
        <authorList>
            <person name="Yoshida S."/>
        </authorList>
    </citation>
    <scope>NUCLEOTIDE SEQUENCE</scope>
    <source>
        <strain evidence="7">Okayama</strain>
    </source>
</reference>
<dbReference type="PROSITE" id="PS51366">
    <property type="entry name" value="MI"/>
    <property type="match status" value="1"/>
</dbReference>
<feature type="compositionally biased region" description="Polar residues" evidence="5">
    <location>
        <begin position="57"/>
        <end position="85"/>
    </location>
</feature>
<comment type="caution">
    <text evidence="7">The sequence shown here is derived from an EMBL/GenBank/DDBJ whole genome shotgun (WGS) entry which is preliminary data.</text>
</comment>
<keyword evidence="3" id="KW-0810">Translation regulation</keyword>
<dbReference type="InterPro" id="IPR003890">
    <property type="entry name" value="MIF4G-like_typ-3"/>
</dbReference>
<feature type="region of interest" description="Disordered" evidence="5">
    <location>
        <begin position="1136"/>
        <end position="1161"/>
    </location>
</feature>
<feature type="compositionally biased region" description="Polar residues" evidence="5">
    <location>
        <begin position="103"/>
        <end position="119"/>
    </location>
</feature>
<dbReference type="GO" id="GO:0003729">
    <property type="term" value="F:mRNA binding"/>
    <property type="evidence" value="ECO:0007669"/>
    <property type="project" value="TreeGrafter"/>
</dbReference>
<dbReference type="OrthoDB" id="514777at2759"/>
<dbReference type="PANTHER" id="PTHR23253:SF9">
    <property type="entry name" value="EUKARYOTIC TRANSLATION INITIATION FACTOR 4 GAMMA 2"/>
    <property type="match status" value="1"/>
</dbReference>
<dbReference type="Pfam" id="PF02854">
    <property type="entry name" value="MIF4G"/>
    <property type="match status" value="1"/>
</dbReference>
<feature type="compositionally biased region" description="Low complexity" evidence="5">
    <location>
        <begin position="1318"/>
        <end position="1331"/>
    </location>
</feature>
<name>A0A830BUA9_9LAMI</name>
<feature type="region of interest" description="Disordered" evidence="5">
    <location>
        <begin position="577"/>
        <end position="850"/>
    </location>
</feature>
<evidence type="ECO:0000256" key="4">
    <source>
        <dbReference type="ARBA" id="ARBA00022917"/>
    </source>
</evidence>